<accession>A0A6A4RKN3</accession>
<reference evidence="2 3" key="1">
    <citation type="submission" date="2019-12" db="EMBL/GenBank/DDBJ databases">
        <authorList>
            <person name="Zhang Y.-J."/>
        </authorList>
    </citation>
    <scope>NUCLEOTIDE SEQUENCE [LARGE SCALE GENOMIC DNA]</scope>
    <source>
        <strain evidence="2 3">H18S-6</strain>
    </source>
</reference>
<dbReference type="Proteomes" id="UP000441586">
    <property type="component" value="Unassembled WGS sequence"/>
</dbReference>
<sequence length="238" mass="26409">MPSYNYDEFSPDDYDFDTVEGPVVGQKAPDFELTTSDGRTKRLLDFEGDFLVLEIGSITCPLFQSRRGIMQPLQQEFPKVSSAVLYVREAHPGVDIPGHQNFDDKLACATRLKSEDGETRTVFVDDFEGAAHLGYGSMPNAVFIIDRKGCVRFQAEWNNPSATRKALAALIAGKPVCVKSYFRPALPPIALKTLGRAGRGSAGDFFRGLPFLIWTNLIKRNLRLLFNQQQGARKSPGC</sequence>
<dbReference type="GO" id="GO:0004800">
    <property type="term" value="F:thyroxine 5'-deiodinase activity"/>
    <property type="evidence" value="ECO:0007669"/>
    <property type="project" value="InterPro"/>
</dbReference>
<dbReference type="InterPro" id="IPR013766">
    <property type="entry name" value="Thioredoxin_domain"/>
</dbReference>
<feature type="domain" description="Thioredoxin" evidence="1">
    <location>
        <begin position="22"/>
        <end position="172"/>
    </location>
</feature>
<dbReference type="EMBL" id="WSFO01000003">
    <property type="protein sequence ID" value="KAE9631145.1"/>
    <property type="molecule type" value="Genomic_DNA"/>
</dbReference>
<dbReference type="AlphaFoldDB" id="A0A6A4RKN3"/>
<dbReference type="PROSITE" id="PS51352">
    <property type="entry name" value="THIOREDOXIN_2"/>
    <property type="match status" value="1"/>
</dbReference>
<dbReference type="InterPro" id="IPR036249">
    <property type="entry name" value="Thioredoxin-like_sf"/>
</dbReference>
<evidence type="ECO:0000313" key="3">
    <source>
        <dbReference type="Proteomes" id="UP000441586"/>
    </source>
</evidence>
<evidence type="ECO:0000313" key="2">
    <source>
        <dbReference type="EMBL" id="KAE9631145.1"/>
    </source>
</evidence>
<dbReference type="GO" id="GO:0042403">
    <property type="term" value="P:thyroid hormone metabolic process"/>
    <property type="evidence" value="ECO:0007669"/>
    <property type="project" value="TreeGrafter"/>
</dbReference>
<proteinExistence type="predicted"/>
<dbReference type="Gene3D" id="3.40.30.10">
    <property type="entry name" value="Glutaredoxin"/>
    <property type="match status" value="1"/>
</dbReference>
<dbReference type="InterPro" id="IPR000643">
    <property type="entry name" value="Iodothyronine_deiodinase"/>
</dbReference>
<evidence type="ECO:0000259" key="1">
    <source>
        <dbReference type="PROSITE" id="PS51352"/>
    </source>
</evidence>
<comment type="caution">
    <text evidence="2">The sequence shown here is derived from an EMBL/GenBank/DDBJ whole genome shotgun (WGS) entry which is preliminary data.</text>
</comment>
<dbReference type="PANTHER" id="PTHR11781">
    <property type="entry name" value="IODOTHYRONINE DEIODINASE"/>
    <property type="match status" value="1"/>
</dbReference>
<organism evidence="2 3">
    <name type="scientific">Parasedimentitalea maritima</name>
    <dbReference type="NCBI Taxonomy" id="2578117"/>
    <lineage>
        <taxon>Bacteria</taxon>
        <taxon>Pseudomonadati</taxon>
        <taxon>Pseudomonadota</taxon>
        <taxon>Alphaproteobacteria</taxon>
        <taxon>Rhodobacterales</taxon>
        <taxon>Paracoccaceae</taxon>
        <taxon>Parasedimentitalea</taxon>
    </lineage>
</organism>
<name>A0A6A4RKN3_9RHOB</name>
<dbReference type="RefSeq" id="WP_158978508.1">
    <property type="nucleotide sequence ID" value="NZ_WSFO01000003.1"/>
</dbReference>
<gene>
    <name evidence="2" type="ORF">GP644_08000</name>
</gene>
<dbReference type="Pfam" id="PF00837">
    <property type="entry name" value="T4_deiodinase"/>
    <property type="match status" value="1"/>
</dbReference>
<dbReference type="PANTHER" id="PTHR11781:SF22">
    <property type="entry name" value="TYPE I IODOTHYRONINE DEIODINASE"/>
    <property type="match status" value="1"/>
</dbReference>
<dbReference type="SUPFAM" id="SSF52833">
    <property type="entry name" value="Thioredoxin-like"/>
    <property type="match status" value="1"/>
</dbReference>
<protein>
    <submittedName>
        <fullName evidence="2">Redoxin domain-containing protein</fullName>
    </submittedName>
</protein>